<dbReference type="OrthoDB" id="196472at2"/>
<keyword evidence="2" id="KW-1003">Cell membrane</keyword>
<gene>
    <name evidence="8" type="ORF">DKW60_11400</name>
</gene>
<name>A0A317CL08_9GAMM</name>
<keyword evidence="3 6" id="KW-0812">Transmembrane</keyword>
<dbReference type="InterPro" id="IPR016174">
    <property type="entry name" value="Di-haem_cyt_TM"/>
</dbReference>
<feature type="transmembrane region" description="Helical" evidence="6">
    <location>
        <begin position="12"/>
        <end position="30"/>
    </location>
</feature>
<dbReference type="EMBL" id="QGKM01000029">
    <property type="protein sequence ID" value="PWQ97020.1"/>
    <property type="molecule type" value="Genomic_DNA"/>
</dbReference>
<evidence type="ECO:0000256" key="5">
    <source>
        <dbReference type="ARBA" id="ARBA00023136"/>
    </source>
</evidence>
<dbReference type="GO" id="GO:0022904">
    <property type="term" value="P:respiratory electron transport chain"/>
    <property type="evidence" value="ECO:0007669"/>
    <property type="project" value="InterPro"/>
</dbReference>
<organism evidence="8 9">
    <name type="scientific">Leucothrix pacifica</name>
    <dbReference type="NCBI Taxonomy" id="1247513"/>
    <lineage>
        <taxon>Bacteria</taxon>
        <taxon>Pseudomonadati</taxon>
        <taxon>Pseudomonadota</taxon>
        <taxon>Gammaproteobacteria</taxon>
        <taxon>Thiotrichales</taxon>
        <taxon>Thiotrichaceae</taxon>
        <taxon>Leucothrix</taxon>
    </lineage>
</organism>
<dbReference type="Proteomes" id="UP000245539">
    <property type="component" value="Unassembled WGS sequence"/>
</dbReference>
<accession>A0A317CL08</accession>
<dbReference type="GO" id="GO:0005886">
    <property type="term" value="C:plasma membrane"/>
    <property type="evidence" value="ECO:0007669"/>
    <property type="project" value="UniProtKB-SubCell"/>
</dbReference>
<dbReference type="Gene3D" id="1.20.950.20">
    <property type="entry name" value="Transmembrane di-heme cytochromes, Chain C"/>
    <property type="match status" value="1"/>
</dbReference>
<dbReference type="AlphaFoldDB" id="A0A317CL08"/>
<feature type="transmembrane region" description="Helical" evidence="6">
    <location>
        <begin position="36"/>
        <end position="57"/>
    </location>
</feature>
<proteinExistence type="predicted"/>
<dbReference type="GO" id="GO:0009055">
    <property type="term" value="F:electron transfer activity"/>
    <property type="evidence" value="ECO:0007669"/>
    <property type="project" value="InterPro"/>
</dbReference>
<evidence type="ECO:0000256" key="2">
    <source>
        <dbReference type="ARBA" id="ARBA00022475"/>
    </source>
</evidence>
<evidence type="ECO:0000313" key="9">
    <source>
        <dbReference type="Proteomes" id="UP000245539"/>
    </source>
</evidence>
<keyword evidence="9" id="KW-1185">Reference proteome</keyword>
<protein>
    <submittedName>
        <fullName evidence="8">Cytochrome B</fullName>
    </submittedName>
</protein>
<feature type="domain" description="Cytochrome b561 bacterial/Ni-hydrogenase" evidence="7">
    <location>
        <begin position="6"/>
        <end position="179"/>
    </location>
</feature>
<evidence type="ECO:0000256" key="1">
    <source>
        <dbReference type="ARBA" id="ARBA00004651"/>
    </source>
</evidence>
<keyword evidence="4 6" id="KW-1133">Transmembrane helix</keyword>
<dbReference type="GO" id="GO:0020037">
    <property type="term" value="F:heme binding"/>
    <property type="evidence" value="ECO:0007669"/>
    <property type="project" value="TreeGrafter"/>
</dbReference>
<evidence type="ECO:0000259" key="7">
    <source>
        <dbReference type="Pfam" id="PF01292"/>
    </source>
</evidence>
<feature type="transmembrane region" description="Helical" evidence="6">
    <location>
        <begin position="95"/>
        <end position="116"/>
    </location>
</feature>
<reference evidence="8 9" key="1">
    <citation type="submission" date="2018-05" db="EMBL/GenBank/DDBJ databases">
        <title>Leucothrix arctica sp. nov., isolated from Arctic seawater.</title>
        <authorList>
            <person name="Choi A."/>
            <person name="Baek K."/>
        </authorList>
    </citation>
    <scope>NUCLEOTIDE SEQUENCE [LARGE SCALE GENOMIC DNA]</scope>
    <source>
        <strain evidence="8 9">JCM 18388</strain>
    </source>
</reference>
<dbReference type="InterPro" id="IPR051542">
    <property type="entry name" value="Hydrogenase_cytochrome"/>
</dbReference>
<dbReference type="RefSeq" id="WP_109837785.1">
    <property type="nucleotide sequence ID" value="NZ_QGKM01000029.1"/>
</dbReference>
<keyword evidence="5 6" id="KW-0472">Membrane</keyword>
<comment type="caution">
    <text evidence="8">The sequence shown here is derived from an EMBL/GenBank/DDBJ whole genome shotgun (WGS) entry which is preliminary data.</text>
</comment>
<comment type="subcellular location">
    <subcellularLocation>
        <location evidence="1">Cell membrane</location>
        <topology evidence="1">Multi-pass membrane protein</topology>
    </subcellularLocation>
</comment>
<dbReference type="PANTHER" id="PTHR30485:SF2">
    <property type="entry name" value="BLL0597 PROTEIN"/>
    <property type="match status" value="1"/>
</dbReference>
<evidence type="ECO:0000256" key="4">
    <source>
        <dbReference type="ARBA" id="ARBA00022989"/>
    </source>
</evidence>
<sequence length="219" mass="24573">MKIKIWDLPTRLFHWLLVLCIAFLVFSGKTGNLFDWHQTAGIIVLALVLYRLVWGFFGSSTARFSDFFYSPSKVIAYAKTLFKRDSDRHVGHNPVGGLMVFAMLAVLLFQGVTGLFSTDEILVEGPLYELVDSDTADWLTGLHHSSSEILIPLVVLHILAIIFYRVYKKQNLVKPMITGDAEFPEAKQSEIKIVPAVYGVVLMVVCYLALYFGLPLLAA</sequence>
<dbReference type="InterPro" id="IPR011577">
    <property type="entry name" value="Cyt_b561_bac/Ni-Hgenase"/>
</dbReference>
<dbReference type="SUPFAM" id="SSF81342">
    <property type="entry name" value="Transmembrane di-heme cytochromes"/>
    <property type="match status" value="1"/>
</dbReference>
<dbReference type="Pfam" id="PF01292">
    <property type="entry name" value="Ni_hydr_CYTB"/>
    <property type="match status" value="1"/>
</dbReference>
<feature type="transmembrane region" description="Helical" evidence="6">
    <location>
        <begin position="196"/>
        <end position="218"/>
    </location>
</feature>
<evidence type="ECO:0000313" key="8">
    <source>
        <dbReference type="EMBL" id="PWQ97020.1"/>
    </source>
</evidence>
<evidence type="ECO:0000256" key="6">
    <source>
        <dbReference type="SAM" id="Phobius"/>
    </source>
</evidence>
<feature type="transmembrane region" description="Helical" evidence="6">
    <location>
        <begin position="149"/>
        <end position="167"/>
    </location>
</feature>
<dbReference type="PANTHER" id="PTHR30485">
    <property type="entry name" value="NI/FE-HYDROGENASE 1 B-TYPE CYTOCHROME SUBUNIT"/>
    <property type="match status" value="1"/>
</dbReference>
<evidence type="ECO:0000256" key="3">
    <source>
        <dbReference type="ARBA" id="ARBA00022692"/>
    </source>
</evidence>